<dbReference type="OrthoDB" id="322544at2"/>
<accession>A0A4V2NW87</accession>
<evidence type="ECO:0000313" key="1">
    <source>
        <dbReference type="EMBL" id="TCJ16442.1"/>
    </source>
</evidence>
<organism evidence="1 2">
    <name type="scientific">Rubrobacter taiwanensis</name>
    <dbReference type="NCBI Taxonomy" id="185139"/>
    <lineage>
        <taxon>Bacteria</taxon>
        <taxon>Bacillati</taxon>
        <taxon>Actinomycetota</taxon>
        <taxon>Rubrobacteria</taxon>
        <taxon>Rubrobacterales</taxon>
        <taxon>Rubrobacteraceae</taxon>
        <taxon>Rubrobacter</taxon>
    </lineage>
</organism>
<dbReference type="RefSeq" id="WP_132691479.1">
    <property type="nucleotide sequence ID" value="NZ_SKBU01000016.1"/>
</dbReference>
<dbReference type="EMBL" id="SKBU01000016">
    <property type="protein sequence ID" value="TCJ16442.1"/>
    <property type="molecule type" value="Genomic_DNA"/>
</dbReference>
<comment type="caution">
    <text evidence="1">The sequence shown here is derived from an EMBL/GenBank/DDBJ whole genome shotgun (WGS) entry which is preliminary data.</text>
</comment>
<dbReference type="Proteomes" id="UP000295244">
    <property type="component" value="Unassembled WGS sequence"/>
</dbReference>
<gene>
    <name evidence="1" type="ORF">E0L93_09990</name>
</gene>
<keyword evidence="2" id="KW-1185">Reference proteome</keyword>
<reference evidence="1 2" key="1">
    <citation type="submission" date="2019-03" db="EMBL/GenBank/DDBJ databases">
        <title>Whole genome sequence of a novel Rubrobacter taiwanensis strain, isolated from Yellowstone National Park.</title>
        <authorList>
            <person name="Freed S."/>
            <person name="Ramaley R.F."/>
            <person name="Kyndt J.A."/>
        </authorList>
    </citation>
    <scope>NUCLEOTIDE SEQUENCE [LARGE SCALE GENOMIC DNA]</scope>
    <source>
        <strain evidence="1 2">Yellowstone</strain>
    </source>
</reference>
<dbReference type="AlphaFoldDB" id="A0A4V2NW87"/>
<evidence type="ECO:0000313" key="2">
    <source>
        <dbReference type="Proteomes" id="UP000295244"/>
    </source>
</evidence>
<protein>
    <submittedName>
        <fullName evidence="1">Uncharacterized protein</fullName>
    </submittedName>
</protein>
<sequence>MEPQPAPEEAAAILAALEVLRGARQEKVRPRFSAWEFAARTGRPVPPHVGERDSIWAVAARLQQEGW</sequence>
<proteinExistence type="predicted"/>
<name>A0A4V2NW87_9ACTN</name>